<dbReference type="InterPro" id="IPR001763">
    <property type="entry name" value="Rhodanese-like_dom"/>
</dbReference>
<dbReference type="SUPFAM" id="SSF52821">
    <property type="entry name" value="Rhodanese/Cell cycle control phosphatase"/>
    <property type="match status" value="1"/>
</dbReference>
<dbReference type="Gene3D" id="3.40.250.10">
    <property type="entry name" value="Rhodanese-like domain"/>
    <property type="match status" value="1"/>
</dbReference>
<dbReference type="PROSITE" id="PS50206">
    <property type="entry name" value="RHODANESE_3"/>
    <property type="match status" value="1"/>
</dbReference>
<comment type="caution">
    <text evidence="3">The sequence shown here is derived from an EMBL/GenBank/DDBJ whole genome shotgun (WGS) entry which is preliminary data.</text>
</comment>
<dbReference type="EMBL" id="JACIVI010000001">
    <property type="protein sequence ID" value="MBB1161717.1"/>
    <property type="molecule type" value="Genomic_DNA"/>
</dbReference>
<protein>
    <submittedName>
        <fullName evidence="3">Rhodanese-like domain-containing protein</fullName>
    </submittedName>
</protein>
<dbReference type="Proteomes" id="UP000586093">
    <property type="component" value="Unassembled WGS sequence"/>
</dbReference>
<dbReference type="Pfam" id="PF00581">
    <property type="entry name" value="Rhodanese"/>
    <property type="match status" value="1"/>
</dbReference>
<reference evidence="3 4" key="1">
    <citation type="submission" date="2020-08" db="EMBL/GenBank/DDBJ databases">
        <title>Aquariorum lacteus gen. nov., sp. nov., a new member of the family Comamonadaceae, isolated from freshwater aquarium.</title>
        <authorList>
            <person name="Chun S.-J."/>
        </authorList>
    </citation>
    <scope>NUCLEOTIDE SEQUENCE [LARGE SCALE GENOMIC DNA]</scope>
    <source>
        <strain evidence="3 4">SJAQ100</strain>
    </source>
</reference>
<gene>
    <name evidence="3" type="ORF">H4F90_06965</name>
</gene>
<dbReference type="CDD" id="cd00158">
    <property type="entry name" value="RHOD"/>
    <property type="match status" value="1"/>
</dbReference>
<dbReference type="RefSeq" id="WP_182662713.1">
    <property type="nucleotide sequence ID" value="NZ_JACIVI010000001.1"/>
</dbReference>
<keyword evidence="4" id="KW-1185">Reference proteome</keyword>
<evidence type="ECO:0000313" key="3">
    <source>
        <dbReference type="EMBL" id="MBB1161717.1"/>
    </source>
</evidence>
<dbReference type="PANTHER" id="PTHR43031:SF7">
    <property type="entry name" value="NITRIC OXIDE REDUCTASE FLRD-NAD(+) REDUCTASE"/>
    <property type="match status" value="1"/>
</dbReference>
<name>A0A839HH56_9BURK</name>
<evidence type="ECO:0000259" key="2">
    <source>
        <dbReference type="PROSITE" id="PS50206"/>
    </source>
</evidence>
<proteinExistence type="predicted"/>
<dbReference type="SMART" id="SM00450">
    <property type="entry name" value="RHOD"/>
    <property type="match status" value="1"/>
</dbReference>
<feature type="domain" description="Rhodanese" evidence="2">
    <location>
        <begin position="46"/>
        <end position="135"/>
    </location>
</feature>
<evidence type="ECO:0000313" key="4">
    <source>
        <dbReference type="Proteomes" id="UP000586093"/>
    </source>
</evidence>
<evidence type="ECO:0000256" key="1">
    <source>
        <dbReference type="SAM" id="MobiDB-lite"/>
    </source>
</evidence>
<dbReference type="AlphaFoldDB" id="A0A839HH56"/>
<dbReference type="PANTHER" id="PTHR43031">
    <property type="entry name" value="FAD-DEPENDENT OXIDOREDUCTASE"/>
    <property type="match status" value="1"/>
</dbReference>
<dbReference type="InterPro" id="IPR050229">
    <property type="entry name" value="GlpE_sulfurtransferase"/>
</dbReference>
<sequence>MDFLIENWILVLIAATSGGLLVAQQLRGASGGGASVSPAEAVTLLNREKAVMFDVGEPAEYAEGHATPARALPFGQLEGSRLLPSDKNRPVVLICPSGARARRAVDLLKKAGHARVVAVAGGTAGWREAQLPTERGASETEAAAPGKRKSA</sequence>
<accession>A0A839HH56</accession>
<dbReference type="InterPro" id="IPR036873">
    <property type="entry name" value="Rhodanese-like_dom_sf"/>
</dbReference>
<feature type="region of interest" description="Disordered" evidence="1">
    <location>
        <begin position="128"/>
        <end position="151"/>
    </location>
</feature>
<organism evidence="3 4">
    <name type="scientific">Aquariibacter albus</name>
    <dbReference type="NCBI Taxonomy" id="2759899"/>
    <lineage>
        <taxon>Bacteria</taxon>
        <taxon>Pseudomonadati</taxon>
        <taxon>Pseudomonadota</taxon>
        <taxon>Betaproteobacteria</taxon>
        <taxon>Burkholderiales</taxon>
        <taxon>Sphaerotilaceae</taxon>
        <taxon>Aquariibacter</taxon>
    </lineage>
</organism>